<comment type="subunit">
    <text evidence="2">Homodimer.</text>
</comment>
<evidence type="ECO:0000259" key="8">
    <source>
        <dbReference type="Pfam" id="PF21269"/>
    </source>
</evidence>
<sequence length="458" mass="49750">MSGLLEVPVVPVALARLSTLLPPERVQRVEEYAAAARRLLDGRTLWNVSSTARGGGVAEMLHTLVAYAAGTGIDIRWLVIGGDADFFAVTKRIHNRLHGVPGDGGALDAGARAAYDATLARHRDELLRRVRPGDVVLLHDPQTAGLAGALRERGAHVVWRCHVGLDETNTWTDDAWGFLRPLVEPAHACVFSREEFAPAWVDRRWLRVVPPSLDPFSPKNAELSAAEVEELVHRPGMVVEGTALPRDARVVLQVSRWDRLKDMAGVLDAFAAHLDDLPPDVHLVLAGPEARGVADDPEAAEVLAECRGQWRALPGRARARTHLVSVPMDDLVDNARVVNALQRWASVVVQKSLAEGFGLTVTEPMWKARPVVASAVGGIRDQVEHGVSGLLLDDPRDGAALVAALASLLADPERCQDLGRAAHLRVRDHFLADRHLIQYVDLFAQLLDAATAPEVAQR</sequence>
<evidence type="ECO:0000256" key="5">
    <source>
        <dbReference type="ARBA" id="ARBA00022679"/>
    </source>
</evidence>
<evidence type="ECO:0000313" key="10">
    <source>
        <dbReference type="Proteomes" id="UP001501161"/>
    </source>
</evidence>
<evidence type="ECO:0000256" key="2">
    <source>
        <dbReference type="ARBA" id="ARBA00011738"/>
    </source>
</evidence>
<dbReference type="Pfam" id="PF21269">
    <property type="entry name" value="TreT_GT1"/>
    <property type="match status" value="1"/>
</dbReference>
<protein>
    <submittedName>
        <fullName evidence="9">Glycosyltransferase</fullName>
    </submittedName>
</protein>
<name>A0ABN2XSG8_9ACTN</name>
<comment type="caution">
    <text evidence="9">The sequence shown here is derived from an EMBL/GenBank/DDBJ whole genome shotgun (WGS) entry which is preliminary data.</text>
</comment>
<dbReference type="PANTHER" id="PTHR47779">
    <property type="entry name" value="SYNTHASE (CCG-9), PUTATIVE (AFU_ORTHOLOGUE AFUA_3G12100)-RELATED"/>
    <property type="match status" value="1"/>
</dbReference>
<keyword evidence="5" id="KW-0808">Transferase</keyword>
<dbReference type="EMBL" id="BAAAMQ010000017">
    <property type="protein sequence ID" value="GAA2117108.1"/>
    <property type="molecule type" value="Genomic_DNA"/>
</dbReference>
<feature type="domain" description="Trehalose synthase N-terminal" evidence="8">
    <location>
        <begin position="47"/>
        <end position="198"/>
    </location>
</feature>
<evidence type="ECO:0000256" key="6">
    <source>
        <dbReference type="ARBA" id="ARBA00023277"/>
    </source>
</evidence>
<dbReference type="Pfam" id="PF00534">
    <property type="entry name" value="Glycos_transf_1"/>
    <property type="match status" value="1"/>
</dbReference>
<dbReference type="Gene3D" id="3.40.50.2000">
    <property type="entry name" value="Glycogen Phosphorylase B"/>
    <property type="match status" value="2"/>
</dbReference>
<feature type="domain" description="Glycosyl transferase family 1" evidence="7">
    <location>
        <begin position="243"/>
        <end position="422"/>
    </location>
</feature>
<proteinExistence type="inferred from homology"/>
<keyword evidence="10" id="KW-1185">Reference proteome</keyword>
<gene>
    <name evidence="9" type="ORF">GCM10009726_37090</name>
</gene>
<evidence type="ECO:0000256" key="3">
    <source>
        <dbReference type="ARBA" id="ARBA00022526"/>
    </source>
</evidence>
<dbReference type="PANTHER" id="PTHR47779:SF1">
    <property type="entry name" value="SYNTHASE (CCG-9), PUTATIVE (AFU_ORTHOLOGUE AFUA_3G12100)-RELATED"/>
    <property type="match status" value="1"/>
</dbReference>
<evidence type="ECO:0000259" key="7">
    <source>
        <dbReference type="Pfam" id="PF00534"/>
    </source>
</evidence>
<keyword evidence="6" id="KW-0119">Carbohydrate metabolism</keyword>
<accession>A0ABN2XSG8</accession>
<evidence type="ECO:0000313" key="9">
    <source>
        <dbReference type="EMBL" id="GAA2117108.1"/>
    </source>
</evidence>
<dbReference type="InterPro" id="IPR052078">
    <property type="entry name" value="Trehalose_Metab_GTase"/>
</dbReference>
<dbReference type="SUPFAM" id="SSF53756">
    <property type="entry name" value="UDP-Glycosyltransferase/glycogen phosphorylase"/>
    <property type="match status" value="1"/>
</dbReference>
<keyword evidence="4" id="KW-0328">Glycosyltransferase</keyword>
<organism evidence="9 10">
    <name type="scientific">Nocardioides furvisabuli</name>
    <dbReference type="NCBI Taxonomy" id="375542"/>
    <lineage>
        <taxon>Bacteria</taxon>
        <taxon>Bacillati</taxon>
        <taxon>Actinomycetota</taxon>
        <taxon>Actinomycetes</taxon>
        <taxon>Propionibacteriales</taxon>
        <taxon>Nocardioidaceae</taxon>
        <taxon>Nocardioides</taxon>
    </lineage>
</organism>
<reference evidence="9 10" key="1">
    <citation type="journal article" date="2019" name="Int. J. Syst. Evol. Microbiol.">
        <title>The Global Catalogue of Microorganisms (GCM) 10K type strain sequencing project: providing services to taxonomists for standard genome sequencing and annotation.</title>
        <authorList>
            <consortium name="The Broad Institute Genomics Platform"/>
            <consortium name="The Broad Institute Genome Sequencing Center for Infectious Disease"/>
            <person name="Wu L."/>
            <person name="Ma J."/>
        </authorList>
    </citation>
    <scope>NUCLEOTIDE SEQUENCE [LARGE SCALE GENOMIC DNA]</scope>
    <source>
        <strain evidence="9 10">JCM 13813</strain>
    </source>
</reference>
<dbReference type="InterPro" id="IPR001296">
    <property type="entry name" value="Glyco_trans_1"/>
</dbReference>
<keyword evidence="3" id="KW-0313">Glucose metabolism</keyword>
<comment type="similarity">
    <text evidence="1">Belongs to the glycosyltransferase group 1 family. Glycosyltransferase 4 subfamily.</text>
</comment>
<dbReference type="InterPro" id="IPR049438">
    <property type="entry name" value="TreT_GT1"/>
</dbReference>
<dbReference type="RefSeq" id="WP_231250724.1">
    <property type="nucleotide sequence ID" value="NZ_BAAAMQ010000017.1"/>
</dbReference>
<evidence type="ECO:0000256" key="4">
    <source>
        <dbReference type="ARBA" id="ARBA00022676"/>
    </source>
</evidence>
<evidence type="ECO:0000256" key="1">
    <source>
        <dbReference type="ARBA" id="ARBA00009481"/>
    </source>
</evidence>
<dbReference type="Proteomes" id="UP001501161">
    <property type="component" value="Unassembled WGS sequence"/>
</dbReference>